<dbReference type="PRINTS" id="PR00038">
    <property type="entry name" value="HTHLUXR"/>
</dbReference>
<dbReference type="PROSITE" id="PS50043">
    <property type="entry name" value="HTH_LUXR_2"/>
    <property type="match status" value="1"/>
</dbReference>
<sequence length="249" mass="28841">MLTTHEERRLLDLLMLCHSTKEKSDFDAAHKVLCRLLPHTKCFVGIMSTRNKNIKYHINYGFTDEFVQRFLLDQSTKCELLLGNWFDECLPIFHDLNLYEYPRHCHALKRELSKYGVQNILTHGVMDIGKSAASHFIFTNIEQWNEHTKHIACTITPILHSLISSVYFNEKVDSSPICGIMLTNREQEILRWISRGKTNTEIGMILSISHWTVKVHIGKILKKFNANTRSQAVTSAIDMNLIIPFNARL</sequence>
<proteinExistence type="predicted"/>
<reference evidence="5" key="1">
    <citation type="submission" date="2018-06" db="EMBL/GenBank/DDBJ databases">
        <authorList>
            <person name="Zhirakovskaya E."/>
        </authorList>
    </citation>
    <scope>NUCLEOTIDE SEQUENCE</scope>
</reference>
<dbReference type="PANTHER" id="PTHR44688">
    <property type="entry name" value="DNA-BINDING TRANSCRIPTIONAL ACTIVATOR DEVR_DOSR"/>
    <property type="match status" value="1"/>
</dbReference>
<dbReference type="InterPro" id="IPR016032">
    <property type="entry name" value="Sig_transdc_resp-reg_C-effctor"/>
</dbReference>
<organism evidence="5">
    <name type="scientific">hydrothermal vent metagenome</name>
    <dbReference type="NCBI Taxonomy" id="652676"/>
    <lineage>
        <taxon>unclassified sequences</taxon>
        <taxon>metagenomes</taxon>
        <taxon>ecological metagenomes</taxon>
    </lineage>
</organism>
<dbReference type="GO" id="GO:0003677">
    <property type="term" value="F:DNA binding"/>
    <property type="evidence" value="ECO:0007669"/>
    <property type="project" value="UniProtKB-KW"/>
</dbReference>
<feature type="domain" description="HTH luxR-type" evidence="4">
    <location>
        <begin position="175"/>
        <end position="240"/>
    </location>
</feature>
<dbReference type="Gene3D" id="1.10.10.10">
    <property type="entry name" value="Winged helix-like DNA-binding domain superfamily/Winged helix DNA-binding domain"/>
    <property type="match status" value="1"/>
</dbReference>
<protein>
    <recommendedName>
        <fullName evidence="4">HTH luxR-type domain-containing protein</fullName>
    </recommendedName>
</protein>
<dbReference type="Pfam" id="PF00196">
    <property type="entry name" value="GerE"/>
    <property type="match status" value="1"/>
</dbReference>
<dbReference type="InterPro" id="IPR036388">
    <property type="entry name" value="WH-like_DNA-bd_sf"/>
</dbReference>
<dbReference type="SMART" id="SM00421">
    <property type="entry name" value="HTH_LUXR"/>
    <property type="match status" value="1"/>
</dbReference>
<dbReference type="CDD" id="cd06170">
    <property type="entry name" value="LuxR_C_like"/>
    <property type="match status" value="1"/>
</dbReference>
<dbReference type="PANTHER" id="PTHR44688:SF16">
    <property type="entry name" value="DNA-BINDING TRANSCRIPTIONAL ACTIVATOR DEVR_DOSR"/>
    <property type="match status" value="1"/>
</dbReference>
<keyword evidence="1" id="KW-0805">Transcription regulation</keyword>
<gene>
    <name evidence="5" type="ORF">MNBD_GAMMA25-290</name>
</gene>
<dbReference type="SUPFAM" id="SSF46894">
    <property type="entry name" value="C-terminal effector domain of the bipartite response regulators"/>
    <property type="match status" value="1"/>
</dbReference>
<evidence type="ECO:0000256" key="3">
    <source>
        <dbReference type="ARBA" id="ARBA00023163"/>
    </source>
</evidence>
<evidence type="ECO:0000256" key="2">
    <source>
        <dbReference type="ARBA" id="ARBA00023125"/>
    </source>
</evidence>
<name>A0A3B1B345_9ZZZZ</name>
<dbReference type="GO" id="GO:0006355">
    <property type="term" value="P:regulation of DNA-templated transcription"/>
    <property type="evidence" value="ECO:0007669"/>
    <property type="project" value="InterPro"/>
</dbReference>
<evidence type="ECO:0000259" key="4">
    <source>
        <dbReference type="PROSITE" id="PS50043"/>
    </source>
</evidence>
<dbReference type="AlphaFoldDB" id="A0A3B1B345"/>
<dbReference type="EMBL" id="UOFY01000052">
    <property type="protein sequence ID" value="VAX10562.1"/>
    <property type="molecule type" value="Genomic_DNA"/>
</dbReference>
<dbReference type="InterPro" id="IPR000792">
    <property type="entry name" value="Tscrpt_reg_LuxR_C"/>
</dbReference>
<accession>A0A3B1B345</accession>
<keyword evidence="2" id="KW-0238">DNA-binding</keyword>
<evidence type="ECO:0000313" key="5">
    <source>
        <dbReference type="EMBL" id="VAX10562.1"/>
    </source>
</evidence>
<keyword evidence="3" id="KW-0804">Transcription</keyword>
<evidence type="ECO:0000256" key="1">
    <source>
        <dbReference type="ARBA" id="ARBA00023015"/>
    </source>
</evidence>